<reference evidence="9 10" key="1">
    <citation type="journal article" date="2015" name="Fungal Genet. Biol.">
        <title>Evolution of novel wood decay mechanisms in Agaricales revealed by the genome sequences of Fistulina hepatica and Cylindrobasidium torrendii.</title>
        <authorList>
            <person name="Floudas D."/>
            <person name="Held B.W."/>
            <person name="Riley R."/>
            <person name="Nagy L.G."/>
            <person name="Koehler G."/>
            <person name="Ransdell A.S."/>
            <person name="Younus H."/>
            <person name="Chow J."/>
            <person name="Chiniquy J."/>
            <person name="Lipzen A."/>
            <person name="Tritt A."/>
            <person name="Sun H."/>
            <person name="Haridas S."/>
            <person name="LaButti K."/>
            <person name="Ohm R.A."/>
            <person name="Kues U."/>
            <person name="Blanchette R.A."/>
            <person name="Grigoriev I.V."/>
            <person name="Minto R.E."/>
            <person name="Hibbett D.S."/>
        </authorList>
    </citation>
    <scope>NUCLEOTIDE SEQUENCE [LARGE SCALE GENOMIC DNA]</scope>
    <source>
        <strain evidence="9 10">FP15055 ss-10</strain>
    </source>
</reference>
<evidence type="ECO:0000256" key="5">
    <source>
        <dbReference type="ARBA" id="ARBA00023242"/>
    </source>
</evidence>
<feature type="compositionally biased region" description="Low complexity" evidence="6">
    <location>
        <begin position="1"/>
        <end position="28"/>
    </location>
</feature>
<evidence type="ECO:0000256" key="1">
    <source>
        <dbReference type="ARBA" id="ARBA00004123"/>
    </source>
</evidence>
<dbReference type="InterPro" id="IPR027417">
    <property type="entry name" value="P-loop_NTPase"/>
</dbReference>
<protein>
    <submittedName>
        <fullName evidence="9">Uncharacterized protein</fullName>
    </submittedName>
</protein>
<dbReference type="AlphaFoldDB" id="A0A0D7BSU8"/>
<dbReference type="InterPro" id="IPR032705">
    <property type="entry name" value="ORC4_C"/>
</dbReference>
<evidence type="ECO:0000256" key="4">
    <source>
        <dbReference type="ARBA" id="ARBA00023125"/>
    </source>
</evidence>
<feature type="domain" description="Orc1-like AAA ATPase" evidence="7">
    <location>
        <begin position="306"/>
        <end position="452"/>
    </location>
</feature>
<evidence type="ECO:0000259" key="8">
    <source>
        <dbReference type="Pfam" id="PF14629"/>
    </source>
</evidence>
<dbReference type="GO" id="GO:0006270">
    <property type="term" value="P:DNA replication initiation"/>
    <property type="evidence" value="ECO:0007669"/>
    <property type="project" value="TreeGrafter"/>
</dbReference>
<keyword evidence="10" id="KW-1185">Reference proteome</keyword>
<dbReference type="OrthoDB" id="343623at2759"/>
<evidence type="ECO:0000256" key="6">
    <source>
        <dbReference type="SAM" id="MobiDB-lite"/>
    </source>
</evidence>
<feature type="compositionally biased region" description="Low complexity" evidence="6">
    <location>
        <begin position="233"/>
        <end position="246"/>
    </location>
</feature>
<feature type="compositionally biased region" description="Polar residues" evidence="6">
    <location>
        <begin position="254"/>
        <end position="265"/>
    </location>
</feature>
<feature type="compositionally biased region" description="Polar residues" evidence="6">
    <location>
        <begin position="155"/>
        <end position="165"/>
    </location>
</feature>
<dbReference type="EMBL" id="KN880434">
    <property type="protein sequence ID" value="KIY73628.1"/>
    <property type="molecule type" value="Genomic_DNA"/>
</dbReference>
<dbReference type="Proteomes" id="UP000054007">
    <property type="component" value="Unassembled WGS sequence"/>
</dbReference>
<sequence>MPPKRTAATTTASRSTRNTITRTAPASPAKKKTIPTKPPSVDLDESEDEVLHKPFPTPRKRRSSDCTEPAPKRQRRGEPQETQPEPSSARRVTKIAVARGRKIPEDQGEATYIKKRSTRGIPTKTAELKEDKPKRGRPSTRKPEPKKAGSESDDPLQSNATYGTTTRKRVHSSPPLIELDEEGDSELTSPPPKPPIKKRTRKQAPSPIPESDNEVFTSEAEAERPPQPNLQELSPGPSSYLSSPPLTRAPSPAVRTNSAGGSQFNWTPPELKRCLDLQKHLSLQTLARPPHIALPDNAPNTTTACQLTALLQGTIERCEGNSCILLGSRASGKTSVVDSCLESCTVKPIIIRLSGYIQQTDRQAMREISAQLCEQTGTTFLQDDEAQEANDEQETDPAAPIFVEPLTSQLPSLISVIPTLARPTVVVIDAFDLFTLHARQALLYCLLDTAQSIRAGSSKSGMAVIGLTSRIDTISLLEKRVKSRFSGRVFRTEHSDIATQWTDVTRAVLCPSWDGPDDEGFQHWSEMWNERVEKFIEDRSTRDAILETYAISKDVKVWMRILTSILLRLDVSHAWPTVAMLKVSAEAQRTREIRPSLNQLTYASLALLVASKHAAKSGYPVVTFEMLHEYFREQVRASAAAPVQLGGAGIGIRNCSRGVLASEFENLVSARIFAPAGSTVGTPKEFVKYRCTVDPGDVKYAIMAANNVPLKKWFDKG</sequence>
<keyword evidence="5" id="KW-0539">Nucleus</keyword>
<dbReference type="GO" id="GO:0003688">
    <property type="term" value="F:DNA replication origin binding"/>
    <property type="evidence" value="ECO:0007669"/>
    <property type="project" value="TreeGrafter"/>
</dbReference>
<dbReference type="Pfam" id="PF13191">
    <property type="entry name" value="AAA_16"/>
    <property type="match status" value="1"/>
</dbReference>
<gene>
    <name evidence="9" type="ORF">CYLTODRAFT_386184</name>
</gene>
<comment type="subcellular location">
    <subcellularLocation>
        <location evidence="1">Nucleus</location>
    </subcellularLocation>
</comment>
<dbReference type="GO" id="GO:0005664">
    <property type="term" value="C:nuclear origin of replication recognition complex"/>
    <property type="evidence" value="ECO:0007669"/>
    <property type="project" value="TreeGrafter"/>
</dbReference>
<dbReference type="STRING" id="1314674.A0A0D7BSU8"/>
<feature type="region of interest" description="Disordered" evidence="6">
    <location>
        <begin position="1"/>
        <end position="265"/>
    </location>
</feature>
<feature type="domain" description="Origin recognition complex subunit 4 C-terminal" evidence="8">
    <location>
        <begin position="504"/>
        <end position="701"/>
    </location>
</feature>
<proteinExistence type="inferred from homology"/>
<keyword evidence="4" id="KW-0238">DNA-binding</keyword>
<evidence type="ECO:0000256" key="3">
    <source>
        <dbReference type="ARBA" id="ARBA00022705"/>
    </source>
</evidence>
<dbReference type="InterPro" id="IPR041664">
    <property type="entry name" value="AAA_16"/>
</dbReference>
<comment type="similarity">
    <text evidence="2">Belongs to the ORC4 family.</text>
</comment>
<organism evidence="9 10">
    <name type="scientific">Cylindrobasidium torrendii FP15055 ss-10</name>
    <dbReference type="NCBI Taxonomy" id="1314674"/>
    <lineage>
        <taxon>Eukaryota</taxon>
        <taxon>Fungi</taxon>
        <taxon>Dikarya</taxon>
        <taxon>Basidiomycota</taxon>
        <taxon>Agaricomycotina</taxon>
        <taxon>Agaricomycetes</taxon>
        <taxon>Agaricomycetidae</taxon>
        <taxon>Agaricales</taxon>
        <taxon>Marasmiineae</taxon>
        <taxon>Physalacriaceae</taxon>
        <taxon>Cylindrobasidium</taxon>
    </lineage>
</organism>
<dbReference type="SUPFAM" id="SSF52540">
    <property type="entry name" value="P-loop containing nucleoside triphosphate hydrolases"/>
    <property type="match status" value="1"/>
</dbReference>
<evidence type="ECO:0000313" key="10">
    <source>
        <dbReference type="Proteomes" id="UP000054007"/>
    </source>
</evidence>
<dbReference type="PANTHER" id="PTHR12087:SF0">
    <property type="entry name" value="ORIGIN RECOGNITION COMPLEX SUBUNIT 4"/>
    <property type="match status" value="1"/>
</dbReference>
<dbReference type="PANTHER" id="PTHR12087">
    <property type="entry name" value="ORIGIN RECOGNITION COMPLEX SUBUNIT 4"/>
    <property type="match status" value="1"/>
</dbReference>
<evidence type="ECO:0000256" key="2">
    <source>
        <dbReference type="ARBA" id="ARBA00005334"/>
    </source>
</evidence>
<feature type="compositionally biased region" description="Basic and acidic residues" evidence="6">
    <location>
        <begin position="141"/>
        <end position="150"/>
    </location>
</feature>
<keyword evidence="3" id="KW-0235">DNA replication</keyword>
<dbReference type="InterPro" id="IPR016527">
    <property type="entry name" value="ORC4"/>
</dbReference>
<evidence type="ECO:0000259" key="7">
    <source>
        <dbReference type="Pfam" id="PF13191"/>
    </source>
</evidence>
<name>A0A0D7BSU8_9AGAR</name>
<accession>A0A0D7BSU8</accession>
<dbReference type="Pfam" id="PF14629">
    <property type="entry name" value="ORC4_C"/>
    <property type="match status" value="1"/>
</dbReference>
<evidence type="ECO:0000313" key="9">
    <source>
        <dbReference type="EMBL" id="KIY73628.1"/>
    </source>
</evidence>
<dbReference type="Gene3D" id="3.40.50.300">
    <property type="entry name" value="P-loop containing nucleotide triphosphate hydrolases"/>
    <property type="match status" value="1"/>
</dbReference>